<sequence length="539" mass="63232">MIREFIAYYKKQRVFILTGCIVILLGVVIYTIGISSHRKNLDKEIYNTISQLTFSETARDEELKKLHMLSKKRYLTSEQKGILFENISVIYMLENDSSMYIFNSGYAIYQYEKAGLYEKEMLVGINLAKYLVERYEFGLSKEIILSIMNEENIIKQSNSEVMRKAYMTLADIYSKTGETKKAFSACKKAEYYILQSKKAQDFYKACLTVIKARIYMQNGQYKKAEKILNKVREKYYYTNDDDSKYILIEYLLPFLEVDAKLKAYDNKYDEAIKISDQYTAFCDQFSYNVMKLKLIVSLTEIAKANDSPSFKKFSRKAWKLYPEVVDESNFNYASNMLDSVEKLIDELITHENDKKMKQHFLFSVMGLLFLIFIAIGRCNKVWKESCIDHLTGVCNRKLMMRIYEQYDRKKKKYGCIMIDVDNFKSVNDLYGHQQGDEILIGVARIAKRYNSKNITVFRYGGEEFLILYRTEKYENVVKLAEKIREGVEKLDWEDELKVTISVGTSFSMETDYPIKLADKRLYYSKLHGKNCVTTKGENN</sequence>
<proteinExistence type="predicted"/>
<evidence type="ECO:0000313" key="4">
    <source>
        <dbReference type="Proteomes" id="UP000482209"/>
    </source>
</evidence>
<dbReference type="InterPro" id="IPR029787">
    <property type="entry name" value="Nucleotide_cyclase"/>
</dbReference>
<dbReference type="FunFam" id="3.30.70.270:FF:000001">
    <property type="entry name" value="Diguanylate cyclase domain protein"/>
    <property type="match status" value="1"/>
</dbReference>
<dbReference type="Gene3D" id="1.25.40.10">
    <property type="entry name" value="Tetratricopeptide repeat domain"/>
    <property type="match status" value="1"/>
</dbReference>
<dbReference type="Proteomes" id="UP000482209">
    <property type="component" value="Unassembled WGS sequence"/>
</dbReference>
<gene>
    <name evidence="3" type="ORF">FYJ58_06065</name>
</gene>
<dbReference type="GO" id="GO:0052621">
    <property type="term" value="F:diguanylate cyclase activity"/>
    <property type="evidence" value="ECO:0007669"/>
    <property type="project" value="TreeGrafter"/>
</dbReference>
<dbReference type="SUPFAM" id="SSF55073">
    <property type="entry name" value="Nucleotide cyclase"/>
    <property type="match status" value="1"/>
</dbReference>
<evidence type="ECO:0000259" key="2">
    <source>
        <dbReference type="PROSITE" id="PS50887"/>
    </source>
</evidence>
<dbReference type="CDD" id="cd01949">
    <property type="entry name" value="GGDEF"/>
    <property type="match status" value="1"/>
</dbReference>
<dbReference type="Pfam" id="PF00990">
    <property type="entry name" value="GGDEF"/>
    <property type="match status" value="1"/>
</dbReference>
<protein>
    <submittedName>
        <fullName evidence="3">GGDEF domain-containing protein</fullName>
    </submittedName>
</protein>
<dbReference type="RefSeq" id="WP_154518765.1">
    <property type="nucleotide sequence ID" value="NZ_VUMT01000007.1"/>
</dbReference>
<dbReference type="SMART" id="SM00267">
    <property type="entry name" value="GGDEF"/>
    <property type="match status" value="1"/>
</dbReference>
<dbReference type="InterPro" id="IPR000160">
    <property type="entry name" value="GGDEF_dom"/>
</dbReference>
<dbReference type="NCBIfam" id="TIGR00254">
    <property type="entry name" value="GGDEF"/>
    <property type="match status" value="1"/>
</dbReference>
<keyword evidence="4" id="KW-1185">Reference proteome</keyword>
<dbReference type="AlphaFoldDB" id="A0A6L5XXG2"/>
<accession>A0A6L5XXG2</accession>
<dbReference type="InterPro" id="IPR043128">
    <property type="entry name" value="Rev_trsase/Diguanyl_cyclase"/>
</dbReference>
<feature type="domain" description="GGDEF" evidence="2">
    <location>
        <begin position="411"/>
        <end position="537"/>
    </location>
</feature>
<evidence type="ECO:0000313" key="3">
    <source>
        <dbReference type="EMBL" id="MSS63442.1"/>
    </source>
</evidence>
<dbReference type="SUPFAM" id="SSF48452">
    <property type="entry name" value="TPR-like"/>
    <property type="match status" value="1"/>
</dbReference>
<reference evidence="3 4" key="1">
    <citation type="submission" date="2019-08" db="EMBL/GenBank/DDBJ databases">
        <title>In-depth cultivation of the pig gut microbiome towards novel bacterial diversity and tailored functional studies.</title>
        <authorList>
            <person name="Wylensek D."/>
            <person name="Hitch T.C.A."/>
            <person name="Clavel T."/>
        </authorList>
    </citation>
    <scope>NUCLEOTIDE SEQUENCE [LARGE SCALE GENOMIC DNA]</scope>
    <source>
        <strain evidence="3 4">WCA-693-APC-MOT-I</strain>
    </source>
</reference>
<dbReference type="Gene3D" id="3.30.70.270">
    <property type="match status" value="1"/>
</dbReference>
<dbReference type="InterPro" id="IPR011990">
    <property type="entry name" value="TPR-like_helical_dom_sf"/>
</dbReference>
<organism evidence="3 4">
    <name type="scientific">Velocimicrobium porci</name>
    <dbReference type="NCBI Taxonomy" id="2606634"/>
    <lineage>
        <taxon>Bacteria</taxon>
        <taxon>Bacillati</taxon>
        <taxon>Bacillota</taxon>
        <taxon>Clostridia</taxon>
        <taxon>Lachnospirales</taxon>
        <taxon>Lachnospiraceae</taxon>
        <taxon>Velocimicrobium</taxon>
    </lineage>
</organism>
<dbReference type="EMBL" id="VUMT01000007">
    <property type="protein sequence ID" value="MSS63442.1"/>
    <property type="molecule type" value="Genomic_DNA"/>
</dbReference>
<evidence type="ECO:0000256" key="1">
    <source>
        <dbReference type="SAM" id="Phobius"/>
    </source>
</evidence>
<keyword evidence="1" id="KW-0472">Membrane</keyword>
<comment type="caution">
    <text evidence="3">The sequence shown here is derived from an EMBL/GenBank/DDBJ whole genome shotgun (WGS) entry which is preliminary data.</text>
</comment>
<dbReference type="InterPro" id="IPR050469">
    <property type="entry name" value="Diguanylate_Cyclase"/>
</dbReference>
<keyword evidence="1" id="KW-0812">Transmembrane</keyword>
<dbReference type="PANTHER" id="PTHR45138">
    <property type="entry name" value="REGULATORY COMPONENTS OF SENSORY TRANSDUCTION SYSTEM"/>
    <property type="match status" value="1"/>
</dbReference>
<feature type="transmembrane region" description="Helical" evidence="1">
    <location>
        <begin position="360"/>
        <end position="376"/>
    </location>
</feature>
<feature type="transmembrane region" description="Helical" evidence="1">
    <location>
        <begin position="14"/>
        <end position="33"/>
    </location>
</feature>
<dbReference type="PANTHER" id="PTHR45138:SF9">
    <property type="entry name" value="DIGUANYLATE CYCLASE DGCM-RELATED"/>
    <property type="match status" value="1"/>
</dbReference>
<name>A0A6L5XXG2_9FIRM</name>
<dbReference type="PROSITE" id="PS50887">
    <property type="entry name" value="GGDEF"/>
    <property type="match status" value="1"/>
</dbReference>
<keyword evidence="1" id="KW-1133">Transmembrane helix</keyword>